<gene>
    <name evidence="1" type="ORF">B0J11DRAFT_288269</name>
</gene>
<dbReference type="EMBL" id="JAGMWT010000006">
    <property type="protein sequence ID" value="KAH7126870.1"/>
    <property type="molecule type" value="Genomic_DNA"/>
</dbReference>
<evidence type="ECO:0000313" key="2">
    <source>
        <dbReference type="Proteomes" id="UP000700596"/>
    </source>
</evidence>
<accession>A0A9P9DUK7</accession>
<keyword evidence="2" id="KW-1185">Reference proteome</keyword>
<dbReference type="AlphaFoldDB" id="A0A9P9DUK7"/>
<comment type="caution">
    <text evidence="1">The sequence shown here is derived from an EMBL/GenBank/DDBJ whole genome shotgun (WGS) entry which is preliminary data.</text>
</comment>
<proteinExistence type="predicted"/>
<organism evidence="1 2">
    <name type="scientific">Dendryphion nanum</name>
    <dbReference type="NCBI Taxonomy" id="256645"/>
    <lineage>
        <taxon>Eukaryota</taxon>
        <taxon>Fungi</taxon>
        <taxon>Dikarya</taxon>
        <taxon>Ascomycota</taxon>
        <taxon>Pezizomycotina</taxon>
        <taxon>Dothideomycetes</taxon>
        <taxon>Pleosporomycetidae</taxon>
        <taxon>Pleosporales</taxon>
        <taxon>Torulaceae</taxon>
        <taxon>Dendryphion</taxon>
    </lineage>
</organism>
<dbReference type="Proteomes" id="UP000700596">
    <property type="component" value="Unassembled WGS sequence"/>
</dbReference>
<protein>
    <submittedName>
        <fullName evidence="1">Uncharacterized protein</fullName>
    </submittedName>
</protein>
<name>A0A9P9DUK7_9PLEO</name>
<evidence type="ECO:0000313" key="1">
    <source>
        <dbReference type="EMBL" id="KAH7126870.1"/>
    </source>
</evidence>
<reference evidence="1" key="1">
    <citation type="journal article" date="2021" name="Nat. Commun.">
        <title>Genetic determinants of endophytism in the Arabidopsis root mycobiome.</title>
        <authorList>
            <person name="Mesny F."/>
            <person name="Miyauchi S."/>
            <person name="Thiergart T."/>
            <person name="Pickel B."/>
            <person name="Atanasova L."/>
            <person name="Karlsson M."/>
            <person name="Huettel B."/>
            <person name="Barry K.W."/>
            <person name="Haridas S."/>
            <person name="Chen C."/>
            <person name="Bauer D."/>
            <person name="Andreopoulos W."/>
            <person name="Pangilinan J."/>
            <person name="LaButti K."/>
            <person name="Riley R."/>
            <person name="Lipzen A."/>
            <person name="Clum A."/>
            <person name="Drula E."/>
            <person name="Henrissat B."/>
            <person name="Kohler A."/>
            <person name="Grigoriev I.V."/>
            <person name="Martin F.M."/>
            <person name="Hacquard S."/>
        </authorList>
    </citation>
    <scope>NUCLEOTIDE SEQUENCE</scope>
    <source>
        <strain evidence="1">MPI-CAGE-CH-0243</strain>
    </source>
</reference>
<sequence length="130" mass="14488">MLGACASWLVFLGRKRAAPRQLPRWLVNPKVPSTTHRPHSSPPKLNTRNCYRNVSQCSTLSALFRVSPISARNNAWCCLTDMVPGSRRRAKCTKPGGILKTPHITLQTNIGLFNPVLCTMYSVRSLGEKK</sequence>